<accession>A0ACB8A6J3</accession>
<dbReference type="Proteomes" id="UP000790377">
    <property type="component" value="Unassembled WGS sequence"/>
</dbReference>
<gene>
    <name evidence="1" type="ORF">BJ138DRAFT_1012358</name>
</gene>
<name>A0ACB8A6J3_9AGAM</name>
<comment type="caution">
    <text evidence="1">The sequence shown here is derived from an EMBL/GenBank/DDBJ whole genome shotgun (WGS) entry which is preliminary data.</text>
</comment>
<proteinExistence type="predicted"/>
<organism evidence="1 2">
    <name type="scientific">Hygrophoropsis aurantiaca</name>
    <dbReference type="NCBI Taxonomy" id="72124"/>
    <lineage>
        <taxon>Eukaryota</taxon>
        <taxon>Fungi</taxon>
        <taxon>Dikarya</taxon>
        <taxon>Basidiomycota</taxon>
        <taxon>Agaricomycotina</taxon>
        <taxon>Agaricomycetes</taxon>
        <taxon>Agaricomycetidae</taxon>
        <taxon>Boletales</taxon>
        <taxon>Coniophorineae</taxon>
        <taxon>Hygrophoropsidaceae</taxon>
        <taxon>Hygrophoropsis</taxon>
    </lineage>
</organism>
<reference evidence="1" key="1">
    <citation type="journal article" date="2021" name="New Phytol.">
        <title>Evolutionary innovations through gain and loss of genes in the ectomycorrhizal Boletales.</title>
        <authorList>
            <person name="Wu G."/>
            <person name="Miyauchi S."/>
            <person name="Morin E."/>
            <person name="Kuo A."/>
            <person name="Drula E."/>
            <person name="Varga T."/>
            <person name="Kohler A."/>
            <person name="Feng B."/>
            <person name="Cao Y."/>
            <person name="Lipzen A."/>
            <person name="Daum C."/>
            <person name="Hundley H."/>
            <person name="Pangilinan J."/>
            <person name="Johnson J."/>
            <person name="Barry K."/>
            <person name="LaButti K."/>
            <person name="Ng V."/>
            <person name="Ahrendt S."/>
            <person name="Min B."/>
            <person name="Choi I.G."/>
            <person name="Park H."/>
            <person name="Plett J.M."/>
            <person name="Magnuson J."/>
            <person name="Spatafora J.W."/>
            <person name="Nagy L.G."/>
            <person name="Henrissat B."/>
            <person name="Grigoriev I.V."/>
            <person name="Yang Z.L."/>
            <person name="Xu J."/>
            <person name="Martin F.M."/>
        </authorList>
    </citation>
    <scope>NUCLEOTIDE SEQUENCE</scope>
    <source>
        <strain evidence="1">ATCC 28755</strain>
    </source>
</reference>
<sequence length="511" mass="56203">MTAALPQIPLPDHRRYRWQEKSDAGLYAREAGGGEVVCDIQNRAGHGELTLFAGVECVFTPNGRNGPSVLPNSDTFTDGLRTAWSITRFEVPTIAAKIAHDGHGAATLTYQTLQSQDQAEEWAQHTVVVQNNTDIDCLREELSATVLPNANGDHVLLYAVLGEDTFDLLLHSHHALIDGVGSKLLFTFLLKQLVRILDGSLVKSTLNLQWGAEAANLCPCAYDHEVLSHKEVKDGPDYQRTLMDALQSMMIPPSHQVAFPSRHHGIGRTGQVELLMSPSETASILKLCREQAFTVNALVHAALALTFSPQVDVHEHSPPSDPDPLFVFTHLANSRSRLAPRLSEPVGYTGYCLTYTAITIPSSLVPAYHNAQEADPASIYKLASHIGLEYAKQKAYPSLQAVGAHMVEYYRAMATSSSVRPPNLAPGYTGDGVAENHLEPSYLDAHGKPFLQVKRTLTSVQTNQPGPTFRAWSWKDQLTLGVDYSKFSWSDEEIRALMTTWAAFLRRSVMT</sequence>
<dbReference type="EMBL" id="MU267806">
    <property type="protein sequence ID" value="KAH7908665.1"/>
    <property type="molecule type" value="Genomic_DNA"/>
</dbReference>
<evidence type="ECO:0000313" key="1">
    <source>
        <dbReference type="EMBL" id="KAH7908665.1"/>
    </source>
</evidence>
<keyword evidence="2" id="KW-1185">Reference proteome</keyword>
<evidence type="ECO:0000313" key="2">
    <source>
        <dbReference type="Proteomes" id="UP000790377"/>
    </source>
</evidence>
<protein>
    <submittedName>
        <fullName evidence="1">Uncharacterized protein</fullName>
    </submittedName>
</protein>